<keyword evidence="4 7" id="KW-0812">Transmembrane</keyword>
<evidence type="ECO:0000256" key="2">
    <source>
        <dbReference type="ARBA" id="ARBA00022448"/>
    </source>
</evidence>
<evidence type="ECO:0000256" key="6">
    <source>
        <dbReference type="ARBA" id="ARBA00023136"/>
    </source>
</evidence>
<dbReference type="InterPro" id="IPR036259">
    <property type="entry name" value="MFS_trans_sf"/>
</dbReference>
<feature type="transmembrane region" description="Helical" evidence="7">
    <location>
        <begin position="403"/>
        <end position="420"/>
    </location>
</feature>
<keyword evidence="3" id="KW-1003">Cell membrane</keyword>
<dbReference type="Pfam" id="PF07690">
    <property type="entry name" value="MFS_1"/>
    <property type="match status" value="1"/>
</dbReference>
<name>A0ABU3RKS7_9BACL</name>
<feature type="transmembrane region" description="Helical" evidence="7">
    <location>
        <begin position="109"/>
        <end position="130"/>
    </location>
</feature>
<gene>
    <name evidence="9" type="ORF">RQP52_27750</name>
</gene>
<dbReference type="Proteomes" id="UP001260980">
    <property type="component" value="Unassembled WGS sequence"/>
</dbReference>
<reference evidence="9 10" key="1">
    <citation type="submission" date="2023-10" db="EMBL/GenBank/DDBJ databases">
        <title>Paenibacillus strain PFR10 Genome sequencing and assembly.</title>
        <authorList>
            <person name="Kim I."/>
        </authorList>
    </citation>
    <scope>NUCLEOTIDE SEQUENCE [LARGE SCALE GENOMIC DNA]</scope>
    <source>
        <strain evidence="9 10">PFR10</strain>
    </source>
</reference>
<feature type="transmembrane region" description="Helical" evidence="7">
    <location>
        <begin position="229"/>
        <end position="249"/>
    </location>
</feature>
<dbReference type="RefSeq" id="WP_315954852.1">
    <property type="nucleotide sequence ID" value="NZ_JAWCUD010000011.1"/>
</dbReference>
<dbReference type="InterPro" id="IPR020846">
    <property type="entry name" value="MFS_dom"/>
</dbReference>
<evidence type="ECO:0000259" key="8">
    <source>
        <dbReference type="PROSITE" id="PS50850"/>
    </source>
</evidence>
<dbReference type="SUPFAM" id="SSF103473">
    <property type="entry name" value="MFS general substrate transporter"/>
    <property type="match status" value="1"/>
</dbReference>
<keyword evidence="10" id="KW-1185">Reference proteome</keyword>
<comment type="subcellular location">
    <subcellularLocation>
        <location evidence="1">Cell membrane</location>
        <topology evidence="1">Multi-pass membrane protein</topology>
    </subcellularLocation>
</comment>
<feature type="domain" description="Major facilitator superfamily (MFS) profile" evidence="8">
    <location>
        <begin position="18"/>
        <end position="457"/>
    </location>
</feature>
<keyword evidence="2" id="KW-0813">Transport</keyword>
<evidence type="ECO:0000313" key="10">
    <source>
        <dbReference type="Proteomes" id="UP001260980"/>
    </source>
</evidence>
<dbReference type="CDD" id="cd17321">
    <property type="entry name" value="MFS_MMR_MDR_like"/>
    <property type="match status" value="1"/>
</dbReference>
<dbReference type="Gene3D" id="1.20.1720.10">
    <property type="entry name" value="Multidrug resistance protein D"/>
    <property type="match status" value="1"/>
</dbReference>
<accession>A0ABU3RKS7</accession>
<keyword evidence="5 7" id="KW-1133">Transmembrane helix</keyword>
<evidence type="ECO:0000256" key="4">
    <source>
        <dbReference type="ARBA" id="ARBA00022692"/>
    </source>
</evidence>
<keyword evidence="6 7" id="KW-0472">Membrane</keyword>
<evidence type="ECO:0000313" key="9">
    <source>
        <dbReference type="EMBL" id="MDU0204881.1"/>
    </source>
</evidence>
<evidence type="ECO:0000256" key="7">
    <source>
        <dbReference type="SAM" id="Phobius"/>
    </source>
</evidence>
<proteinExistence type="predicted"/>
<feature type="transmembrane region" description="Helical" evidence="7">
    <location>
        <begin position="84"/>
        <end position="103"/>
    </location>
</feature>
<feature type="transmembrane region" description="Helical" evidence="7">
    <location>
        <begin position="336"/>
        <end position="354"/>
    </location>
</feature>
<evidence type="ECO:0000256" key="1">
    <source>
        <dbReference type="ARBA" id="ARBA00004651"/>
    </source>
</evidence>
<feature type="transmembrane region" description="Helical" evidence="7">
    <location>
        <begin position="301"/>
        <end position="324"/>
    </location>
</feature>
<feature type="transmembrane region" description="Helical" evidence="7">
    <location>
        <begin position="432"/>
        <end position="452"/>
    </location>
</feature>
<feature type="transmembrane region" description="Helical" evidence="7">
    <location>
        <begin position="204"/>
        <end position="223"/>
    </location>
</feature>
<evidence type="ECO:0000256" key="3">
    <source>
        <dbReference type="ARBA" id="ARBA00022475"/>
    </source>
</evidence>
<feature type="transmembrane region" description="Helical" evidence="7">
    <location>
        <begin position="51"/>
        <end position="72"/>
    </location>
</feature>
<protein>
    <submittedName>
        <fullName evidence="9">MFS transporter</fullName>
    </submittedName>
</protein>
<comment type="caution">
    <text evidence="9">The sequence shown here is derived from an EMBL/GenBank/DDBJ whole genome shotgun (WGS) entry which is preliminary data.</text>
</comment>
<dbReference type="PROSITE" id="PS50850">
    <property type="entry name" value="MFS"/>
    <property type="match status" value="1"/>
</dbReference>
<dbReference type="InterPro" id="IPR011701">
    <property type="entry name" value="MFS"/>
</dbReference>
<dbReference type="PANTHER" id="PTHR42718:SF46">
    <property type="entry name" value="BLR6921 PROTEIN"/>
    <property type="match status" value="1"/>
</dbReference>
<feature type="transmembrane region" description="Helical" evidence="7">
    <location>
        <begin position="269"/>
        <end position="295"/>
    </location>
</feature>
<evidence type="ECO:0000256" key="5">
    <source>
        <dbReference type="ARBA" id="ARBA00022989"/>
    </source>
</evidence>
<sequence>MKVAADQRSVPNEAYLSIVLVAGIGMFLTTLDSGVLNVAISSLVQEFHSTVTTVAWTISLYTIVICGCIVVFGRLGDRYGRLTIYSVGLALFALASLLCAFSESVIQLIAFRILQGIGAAMLQATSAALITTLVSPAKKSEALGALAAFFGLGHVLGPVASGIILSTVGWEWLFLINIPICLLCLLACRYVLKGKEAPISKHQPLNFSGSLLLSASVFFLVYGCSQLGAHHSGTYVYILIFAILMLLFIQREKRTANPIVALSLFRNGFFTVSLYAIFSYGGVTRLCMVVVPYYLEQGRGYAPWQLGLVNLLLPLGLVLTSNIAGRLMGSWGTFRLMTVGLCCMLVPLLILALLPPNWHLSVVCFMLFIYGSGAGLFQPSNMAAIMQTVGTAHQATIGAVQRLAQNVGISLFTAVTAGFLQAPAHDVWIGSRNSFCLAAAATFLGIAGFVVVKQYGKLKSFTR</sequence>
<feature type="transmembrane region" description="Helical" evidence="7">
    <location>
        <begin position="172"/>
        <end position="192"/>
    </location>
</feature>
<dbReference type="EMBL" id="JAWCUD010000011">
    <property type="protein sequence ID" value="MDU0204881.1"/>
    <property type="molecule type" value="Genomic_DNA"/>
</dbReference>
<feature type="transmembrane region" description="Helical" evidence="7">
    <location>
        <begin position="12"/>
        <end position="31"/>
    </location>
</feature>
<organism evidence="9 10">
    <name type="scientific">Paenibacillus violae</name>
    <dbReference type="NCBI Taxonomy" id="3077234"/>
    <lineage>
        <taxon>Bacteria</taxon>
        <taxon>Bacillati</taxon>
        <taxon>Bacillota</taxon>
        <taxon>Bacilli</taxon>
        <taxon>Bacillales</taxon>
        <taxon>Paenibacillaceae</taxon>
        <taxon>Paenibacillus</taxon>
    </lineage>
</organism>
<dbReference type="PRINTS" id="PR01036">
    <property type="entry name" value="TCRTETB"/>
</dbReference>
<dbReference type="Gene3D" id="1.20.1250.20">
    <property type="entry name" value="MFS general substrate transporter like domains"/>
    <property type="match status" value="1"/>
</dbReference>
<feature type="transmembrane region" description="Helical" evidence="7">
    <location>
        <begin position="360"/>
        <end position="377"/>
    </location>
</feature>
<feature type="transmembrane region" description="Helical" evidence="7">
    <location>
        <begin position="142"/>
        <end position="166"/>
    </location>
</feature>
<dbReference type="PANTHER" id="PTHR42718">
    <property type="entry name" value="MAJOR FACILITATOR SUPERFAMILY MULTIDRUG TRANSPORTER MFSC"/>
    <property type="match status" value="1"/>
</dbReference>